<feature type="compositionally biased region" description="Low complexity" evidence="1">
    <location>
        <begin position="264"/>
        <end position="277"/>
    </location>
</feature>
<proteinExistence type="predicted"/>
<feature type="compositionally biased region" description="Polar residues" evidence="1">
    <location>
        <begin position="229"/>
        <end position="239"/>
    </location>
</feature>
<feature type="region of interest" description="Disordered" evidence="1">
    <location>
        <begin position="39"/>
        <end position="145"/>
    </location>
</feature>
<feature type="non-terminal residue" evidence="2">
    <location>
        <position position="1"/>
    </location>
</feature>
<evidence type="ECO:0000256" key="1">
    <source>
        <dbReference type="SAM" id="MobiDB-lite"/>
    </source>
</evidence>
<dbReference type="AlphaFoldDB" id="A0A813KLQ0"/>
<dbReference type="Proteomes" id="UP000626109">
    <property type="component" value="Unassembled WGS sequence"/>
</dbReference>
<sequence length="311" mass="31908">MEGLQAMEAFAPSHLGCGAWLEASHDMADLLRIPEQMGPPLTLRESAPFVSSESRGRLAEPLPSLKAVPSRSTAPLRRRRPSAPQVLFVPEAPASPGDAEPPVPAVSSQDTAFCGLSGTLDGGLSGDSARGAEPSSRRCPLEESFSPESAGFRSLVLGSFAERNPPVPEAEAGTMSPQLAPLTANLPGGGVVGGVDVNYRSSSDGALDVDGDEHQRRQWCAADSGVGQSGSEDTSSDTATAEGCDCRGGPPGEAESATEVPRLSASAGAEASAPSSAGVRELTRQGAPWPKAQSQKLSPTVMVRVLGEVSL</sequence>
<comment type="caution">
    <text evidence="2">The sequence shown here is derived from an EMBL/GenBank/DDBJ whole genome shotgun (WGS) entry which is preliminary data.</text>
</comment>
<gene>
    <name evidence="2" type="ORF">PGLA2088_LOCUS34504</name>
</gene>
<protein>
    <submittedName>
        <fullName evidence="2">Uncharacterized protein</fullName>
    </submittedName>
</protein>
<name>A0A813KLQ0_POLGL</name>
<feature type="region of interest" description="Disordered" evidence="1">
    <location>
        <begin position="220"/>
        <end position="297"/>
    </location>
</feature>
<evidence type="ECO:0000313" key="3">
    <source>
        <dbReference type="Proteomes" id="UP000626109"/>
    </source>
</evidence>
<accession>A0A813KLQ0</accession>
<dbReference type="EMBL" id="CAJNNW010031386">
    <property type="protein sequence ID" value="CAE8707359.1"/>
    <property type="molecule type" value="Genomic_DNA"/>
</dbReference>
<evidence type="ECO:0000313" key="2">
    <source>
        <dbReference type="EMBL" id="CAE8707359.1"/>
    </source>
</evidence>
<reference evidence="2" key="1">
    <citation type="submission" date="2021-02" db="EMBL/GenBank/DDBJ databases">
        <authorList>
            <person name="Dougan E. K."/>
            <person name="Rhodes N."/>
            <person name="Thang M."/>
            <person name="Chan C."/>
        </authorList>
    </citation>
    <scope>NUCLEOTIDE SEQUENCE</scope>
</reference>
<organism evidence="2 3">
    <name type="scientific">Polarella glacialis</name>
    <name type="common">Dinoflagellate</name>
    <dbReference type="NCBI Taxonomy" id="89957"/>
    <lineage>
        <taxon>Eukaryota</taxon>
        <taxon>Sar</taxon>
        <taxon>Alveolata</taxon>
        <taxon>Dinophyceae</taxon>
        <taxon>Suessiales</taxon>
        <taxon>Suessiaceae</taxon>
        <taxon>Polarella</taxon>
    </lineage>
</organism>